<dbReference type="RefSeq" id="WP_091814438.1">
    <property type="nucleotide sequence ID" value="NZ_FNCQ01000002.1"/>
</dbReference>
<gene>
    <name evidence="2" type="ORF">SAMN04487901_10273</name>
</gene>
<keyword evidence="3" id="KW-1185">Reference proteome</keyword>
<reference evidence="3" key="1">
    <citation type="submission" date="2016-10" db="EMBL/GenBank/DDBJ databases">
        <authorList>
            <person name="Varghese N."/>
            <person name="Submissions S."/>
        </authorList>
    </citation>
    <scope>NUCLEOTIDE SEQUENCE [LARGE SCALE GENOMIC DNA]</scope>
    <source>
        <strain evidence="3">BP1-148</strain>
    </source>
</reference>
<dbReference type="SMART" id="SM00850">
    <property type="entry name" value="LytTR"/>
    <property type="match status" value="1"/>
</dbReference>
<dbReference type="EMBL" id="FNCQ01000002">
    <property type="protein sequence ID" value="SDG28690.1"/>
    <property type="molecule type" value="Genomic_DNA"/>
</dbReference>
<name>A0A1G7T276_9BACT</name>
<feature type="domain" description="HTH LytTR-type" evidence="1">
    <location>
        <begin position="15"/>
        <end position="116"/>
    </location>
</feature>
<sequence length="121" mass="13727">MAPLLQPRLVLKGHEEIFFIDLNKVLYFLADDHYAHVYYASGYHCMVPYGLSKIETLLQEMDDDTSFMLRLSRKYIININKLQRISTVKAAIVLLDDVGNAVTLPVSKAALRENIDVLSGL</sequence>
<dbReference type="Pfam" id="PF04397">
    <property type="entry name" value="LytTR"/>
    <property type="match status" value="1"/>
</dbReference>
<dbReference type="InterPro" id="IPR007492">
    <property type="entry name" value="LytTR_DNA-bd_dom"/>
</dbReference>
<dbReference type="STRING" id="645274.SAMN04487901_10273"/>
<keyword evidence="2" id="KW-0238">DNA-binding</keyword>
<protein>
    <submittedName>
        <fullName evidence="2">LytTr DNA-binding domain-containing protein</fullName>
    </submittedName>
</protein>
<evidence type="ECO:0000259" key="1">
    <source>
        <dbReference type="SMART" id="SM00850"/>
    </source>
</evidence>
<dbReference type="AlphaFoldDB" id="A0A1G7T276"/>
<dbReference type="Proteomes" id="UP000198779">
    <property type="component" value="Unassembled WGS sequence"/>
</dbReference>
<evidence type="ECO:0000313" key="2">
    <source>
        <dbReference type="EMBL" id="SDG28690.1"/>
    </source>
</evidence>
<proteinExistence type="predicted"/>
<evidence type="ECO:0000313" key="3">
    <source>
        <dbReference type="Proteomes" id="UP000198779"/>
    </source>
</evidence>
<dbReference type="GO" id="GO:0003677">
    <property type="term" value="F:DNA binding"/>
    <property type="evidence" value="ECO:0007669"/>
    <property type="project" value="UniProtKB-KW"/>
</dbReference>
<accession>A0A1G7T276</accession>
<dbReference type="Gene3D" id="2.40.50.1020">
    <property type="entry name" value="LytTr DNA-binding domain"/>
    <property type="match status" value="1"/>
</dbReference>
<organism evidence="2 3">
    <name type="scientific">Prevotella communis</name>
    <dbReference type="NCBI Taxonomy" id="2913614"/>
    <lineage>
        <taxon>Bacteria</taxon>
        <taxon>Pseudomonadati</taxon>
        <taxon>Bacteroidota</taxon>
        <taxon>Bacteroidia</taxon>
        <taxon>Bacteroidales</taxon>
        <taxon>Prevotellaceae</taxon>
        <taxon>Prevotella</taxon>
    </lineage>
</organism>